<evidence type="ECO:0000313" key="2">
    <source>
        <dbReference type="EMBL" id="KZV83071.1"/>
    </source>
</evidence>
<keyword evidence="1" id="KW-0732">Signal</keyword>
<keyword evidence="3" id="KW-1185">Reference proteome</keyword>
<reference evidence="2 3" key="1">
    <citation type="journal article" date="2016" name="Mol. Biol. Evol.">
        <title>Comparative Genomics of Early-Diverging Mushroom-Forming Fungi Provides Insights into the Origins of Lignocellulose Decay Capabilities.</title>
        <authorList>
            <person name="Nagy L.G."/>
            <person name="Riley R."/>
            <person name="Tritt A."/>
            <person name="Adam C."/>
            <person name="Daum C."/>
            <person name="Floudas D."/>
            <person name="Sun H."/>
            <person name="Yadav J.S."/>
            <person name="Pangilinan J."/>
            <person name="Larsson K.H."/>
            <person name="Matsuura K."/>
            <person name="Barry K."/>
            <person name="Labutti K."/>
            <person name="Kuo R."/>
            <person name="Ohm R.A."/>
            <person name="Bhattacharya S.S."/>
            <person name="Shirouzu T."/>
            <person name="Yoshinaga Y."/>
            <person name="Martin F.M."/>
            <person name="Grigoriev I.V."/>
            <person name="Hibbett D.S."/>
        </authorList>
    </citation>
    <scope>NUCLEOTIDE SEQUENCE [LARGE SCALE GENOMIC DNA]</scope>
    <source>
        <strain evidence="2 3">HHB12029</strain>
    </source>
</reference>
<gene>
    <name evidence="2" type="ORF">EXIGLDRAFT_729009</name>
</gene>
<sequence length="60" mass="6097">MLLLALLFVLRPFEPGMLASRISGDGSGAGGARETLQDSLDQGCAASRPEAAVLSTCGSM</sequence>
<dbReference type="InParanoid" id="A0A165CT68"/>
<protein>
    <submittedName>
        <fullName evidence="2">Uncharacterized protein</fullName>
    </submittedName>
</protein>
<name>A0A165CT68_EXIGL</name>
<dbReference type="Proteomes" id="UP000077266">
    <property type="component" value="Unassembled WGS sequence"/>
</dbReference>
<evidence type="ECO:0000256" key="1">
    <source>
        <dbReference type="SAM" id="SignalP"/>
    </source>
</evidence>
<organism evidence="2 3">
    <name type="scientific">Exidia glandulosa HHB12029</name>
    <dbReference type="NCBI Taxonomy" id="1314781"/>
    <lineage>
        <taxon>Eukaryota</taxon>
        <taxon>Fungi</taxon>
        <taxon>Dikarya</taxon>
        <taxon>Basidiomycota</taxon>
        <taxon>Agaricomycotina</taxon>
        <taxon>Agaricomycetes</taxon>
        <taxon>Auriculariales</taxon>
        <taxon>Exidiaceae</taxon>
        <taxon>Exidia</taxon>
    </lineage>
</organism>
<dbReference type="AlphaFoldDB" id="A0A165CT68"/>
<evidence type="ECO:0000313" key="3">
    <source>
        <dbReference type="Proteomes" id="UP000077266"/>
    </source>
</evidence>
<proteinExistence type="predicted"/>
<dbReference type="EMBL" id="KV426291">
    <property type="protein sequence ID" value="KZV83071.1"/>
    <property type="molecule type" value="Genomic_DNA"/>
</dbReference>
<accession>A0A165CT68</accession>
<feature type="chain" id="PRO_5007856152" evidence="1">
    <location>
        <begin position="20"/>
        <end position="60"/>
    </location>
</feature>
<feature type="signal peptide" evidence="1">
    <location>
        <begin position="1"/>
        <end position="19"/>
    </location>
</feature>